<dbReference type="Pfam" id="PF04665">
    <property type="entry name" value="Pox_A32"/>
    <property type="match status" value="1"/>
</dbReference>
<keyword evidence="1" id="KW-0175">Coiled coil</keyword>
<dbReference type="InterPro" id="IPR012337">
    <property type="entry name" value="RNaseH-like_sf"/>
</dbReference>
<organism evidence="2 3">
    <name type="scientific">Rhizophagus clarus</name>
    <dbReference type="NCBI Taxonomy" id="94130"/>
    <lineage>
        <taxon>Eukaryota</taxon>
        <taxon>Fungi</taxon>
        <taxon>Fungi incertae sedis</taxon>
        <taxon>Mucoromycota</taxon>
        <taxon>Glomeromycotina</taxon>
        <taxon>Glomeromycetes</taxon>
        <taxon>Glomerales</taxon>
        <taxon>Glomeraceae</taxon>
        <taxon>Rhizophagus</taxon>
    </lineage>
</organism>
<dbReference type="InterPro" id="IPR006758">
    <property type="entry name" value="A32L"/>
</dbReference>
<dbReference type="InterPro" id="IPR036397">
    <property type="entry name" value="RNaseH_sf"/>
</dbReference>
<name>A0A8H3R7S9_9GLOM</name>
<dbReference type="OrthoDB" id="2436027at2759"/>
<dbReference type="Gene3D" id="3.30.420.10">
    <property type="entry name" value="Ribonuclease H-like superfamily/Ribonuclease H"/>
    <property type="match status" value="1"/>
</dbReference>
<reference evidence="2" key="1">
    <citation type="submission" date="2019-10" db="EMBL/GenBank/DDBJ databases">
        <title>Conservation and host-specific expression of non-tandemly repeated heterogenous ribosome RNA gene in arbuscular mycorrhizal fungi.</title>
        <authorList>
            <person name="Maeda T."/>
            <person name="Kobayashi Y."/>
            <person name="Nakagawa T."/>
            <person name="Ezawa T."/>
            <person name="Yamaguchi K."/>
            <person name="Bino T."/>
            <person name="Nishimoto Y."/>
            <person name="Shigenobu S."/>
            <person name="Kawaguchi M."/>
        </authorList>
    </citation>
    <scope>NUCLEOTIDE SEQUENCE</scope>
    <source>
        <strain evidence="2">HR1</strain>
    </source>
</reference>
<dbReference type="EMBL" id="BLAL01000319">
    <property type="protein sequence ID" value="GET03010.1"/>
    <property type="molecule type" value="Genomic_DNA"/>
</dbReference>
<feature type="coiled-coil region" evidence="1">
    <location>
        <begin position="77"/>
        <end position="132"/>
    </location>
</feature>
<sequence length="839" mass="96019">MSNVHTLKDIEDKGAVGGLLGKQIPPGRRLGSNRKSELEKALRGSIKTASDIANDYKELQNLRSSEWLSHTERKAEREKYSAKINSLKSLIKILEKEATLAQKASSLDKIKILSLEAKISELEDVVEEVTGTSGKQKDLKLPDWIDDNLKSLVYELGLKNKVKEIEKKIAKKDLLESEVVGGTRSCLSTSGQSEPSSVSELEKDNDITNPELACLQRDPLILPITAGHKVIQAPANEKSDSLFFQVMVSQFNTQKNQKTGLPPMKLYLMDMDEATKHESSRNVGHPAMSWPFAMLVTGRSGTGKTNLLANLVLGDKSEHIHKRQKGGSRYIRCDDLIVCGYHPDEPKWAFVRYMYGKIASNPKAPYYENIRFSYISPEQIPSVKSFSPERSTVIIFEDLCVAPEHIQNRIIPFFTHGRHRNVSPCYVTQKYHHVPMIIRENISFLVMYNAGSNPQDISKIIGRYTDDVKNASMVINSYLRKESDLINASFFRNYKKIGMGEPVIYINPQKARELDQIIAKQTPTINIDPQKAHNLDQHLALQKLYYRPEGLYQNVKGLWDACKKAGYSFSFIDVKKWLENQAMYQIFRPSPKHIPYASYSKITKPNTVHQCDLIEIPYDEDVDTNLLDDGPIYYYVLLVIDCAIRYKDFIFLTSKSSKKVAEAFKSLYDNPDKPLNWPRKLQCDKGTDFMGYYSVEFLLPTGKRCRECERFTRRIVNNMNDSLTRLIGMNPNDATKLEQIYSKPSVKYNRPIGVDEPQLPKSTTIRFLLASGEWENDPFERHRITDPIWSPSLHKIWRIVIGKNPPMPILYYLDESGPQRPFVREQLMHIKEEPMLPPR</sequence>
<dbReference type="AlphaFoldDB" id="A0A8H3R7S9"/>
<evidence type="ECO:0008006" key="4">
    <source>
        <dbReference type="Google" id="ProtNLM"/>
    </source>
</evidence>
<proteinExistence type="predicted"/>
<dbReference type="GO" id="GO:0003676">
    <property type="term" value="F:nucleic acid binding"/>
    <property type="evidence" value="ECO:0007669"/>
    <property type="project" value="InterPro"/>
</dbReference>
<evidence type="ECO:0000256" key="1">
    <source>
        <dbReference type="SAM" id="Coils"/>
    </source>
</evidence>
<dbReference type="SUPFAM" id="SSF53098">
    <property type="entry name" value="Ribonuclease H-like"/>
    <property type="match status" value="1"/>
</dbReference>
<protein>
    <recommendedName>
        <fullName evidence="4">Integrase catalytic domain-containing protein</fullName>
    </recommendedName>
</protein>
<dbReference type="Proteomes" id="UP000615446">
    <property type="component" value="Unassembled WGS sequence"/>
</dbReference>
<accession>A0A8H3R7S9</accession>
<comment type="caution">
    <text evidence="2">The sequence shown here is derived from an EMBL/GenBank/DDBJ whole genome shotgun (WGS) entry which is preliminary data.</text>
</comment>
<evidence type="ECO:0000313" key="2">
    <source>
        <dbReference type="EMBL" id="GET03010.1"/>
    </source>
</evidence>
<evidence type="ECO:0000313" key="3">
    <source>
        <dbReference type="Proteomes" id="UP000615446"/>
    </source>
</evidence>
<gene>
    <name evidence="2" type="ORF">RCL2_002935900</name>
</gene>